<dbReference type="PROSITE" id="PS51257">
    <property type="entry name" value="PROKAR_LIPOPROTEIN"/>
    <property type="match status" value="1"/>
</dbReference>
<gene>
    <name evidence="1" type="ORF">GQF63_09215</name>
</gene>
<comment type="caution">
    <text evidence="1">The sequence shown here is derived from an EMBL/GenBank/DDBJ whole genome shotgun (WGS) entry which is preliminary data.</text>
</comment>
<evidence type="ECO:0000313" key="2">
    <source>
        <dbReference type="Proteomes" id="UP000435036"/>
    </source>
</evidence>
<reference evidence="1 2" key="1">
    <citation type="submission" date="2019-12" db="EMBL/GenBank/DDBJ databases">
        <authorList>
            <person name="Dong K."/>
        </authorList>
    </citation>
    <scope>NUCLEOTIDE SEQUENCE [LARGE SCALE GENOMIC DNA]</scope>
    <source>
        <strain evidence="1 2">JCM 31225</strain>
    </source>
</reference>
<dbReference type="EMBL" id="WSQA01000005">
    <property type="protein sequence ID" value="MVZ62199.1"/>
    <property type="molecule type" value="Genomic_DNA"/>
</dbReference>
<dbReference type="InterPro" id="IPR042278">
    <property type="entry name" value="Mfa-like_1_N"/>
</dbReference>
<evidence type="ECO:0000313" key="1">
    <source>
        <dbReference type="EMBL" id="MVZ62199.1"/>
    </source>
</evidence>
<accession>A0A6N8KZP1</accession>
<dbReference type="InterPro" id="IPR025049">
    <property type="entry name" value="Mfa-like_1"/>
</dbReference>
<organism evidence="1 2">
    <name type="scientific">Sphingobacterium humi</name>
    <dbReference type="NCBI Taxonomy" id="1796905"/>
    <lineage>
        <taxon>Bacteria</taxon>
        <taxon>Pseudomonadati</taxon>
        <taxon>Bacteroidota</taxon>
        <taxon>Sphingobacteriia</taxon>
        <taxon>Sphingobacteriales</taxon>
        <taxon>Sphingobacteriaceae</taxon>
        <taxon>Sphingobacterium</taxon>
    </lineage>
</organism>
<dbReference type="CDD" id="cd13120">
    <property type="entry name" value="BF2867_like_N"/>
    <property type="match status" value="1"/>
</dbReference>
<name>A0A6N8KZP1_9SPHI</name>
<dbReference type="Gene3D" id="2.60.40.2630">
    <property type="match status" value="1"/>
</dbReference>
<dbReference type="Gene3D" id="2.60.40.2620">
    <property type="entry name" value="Fimbrillin-like"/>
    <property type="match status" value="1"/>
</dbReference>
<evidence type="ECO:0008006" key="3">
    <source>
        <dbReference type="Google" id="ProtNLM"/>
    </source>
</evidence>
<sequence length="313" mass="33258">MKGTNMKTKLLTALALSVGLFMSCNKDRDEPEKQVIHFDAHINQQVATSTTGGSLVTNWENSDKIGIFMVNQGTSTITEGHSNRSYTYDGTSFKPDTGNEMFYPVSDARVDFVAYYPHSAGAVLGTALAISVANQTDLGAIDYLWVKATNGTTGFNKSTGPNVPLNFDHKLCKIVINTLPGAGLTTSTTGWSTMAVTIKGLNTTAVMDLFSGVVSGNAAPVDISPFARTAGAKYEAIVLPETFAAAGAVQFTFAIGSETYTWSSPANEAFAAGLEYTYDITINRVGVTLATVSIKDWVAAPDKTGIKLNSWGE</sequence>
<dbReference type="Proteomes" id="UP000435036">
    <property type="component" value="Unassembled WGS sequence"/>
</dbReference>
<protein>
    <recommendedName>
        <fullName evidence="3">Fimbrillin family protein</fullName>
    </recommendedName>
</protein>
<keyword evidence="2" id="KW-1185">Reference proteome</keyword>
<proteinExistence type="predicted"/>
<dbReference type="CDD" id="cd13121">
    <property type="entry name" value="BF2867_like_C"/>
    <property type="match status" value="1"/>
</dbReference>
<dbReference type="AlphaFoldDB" id="A0A6N8KZP1"/>
<dbReference type="Pfam" id="PF13149">
    <property type="entry name" value="Mfa_like_1"/>
    <property type="match status" value="1"/>
</dbReference>